<dbReference type="PANTHER" id="PTHR31570:SF1">
    <property type="entry name" value="HAUS AUGMIN-LIKE COMPLEX SUBUNIT 1"/>
    <property type="match status" value="1"/>
</dbReference>
<keyword evidence="4" id="KW-0132">Cell division</keyword>
<dbReference type="InterPro" id="IPR026243">
    <property type="entry name" value="HAUS1"/>
</dbReference>
<evidence type="ECO:0000256" key="5">
    <source>
        <dbReference type="ARBA" id="ARBA00022701"/>
    </source>
</evidence>
<sequence>RLPREAVAAPSLKIHGDEAVPVFEVDTQTVDILYDLAECSEARDRDVSLLIETMKHKATEYDNESKSEAQVLSFIKVSFFLVTLKIVKIV</sequence>
<dbReference type="Pfam" id="PF25762">
    <property type="entry name" value="HAUS1"/>
    <property type="match status" value="1"/>
</dbReference>
<keyword evidence="7" id="KW-0175">Coiled coil</keyword>
<evidence type="ECO:0000256" key="7">
    <source>
        <dbReference type="ARBA" id="ARBA00023054"/>
    </source>
</evidence>
<dbReference type="GO" id="GO:0005829">
    <property type="term" value="C:cytosol"/>
    <property type="evidence" value="ECO:0007669"/>
    <property type="project" value="TreeGrafter"/>
</dbReference>
<dbReference type="GO" id="GO:0005874">
    <property type="term" value="C:microtubule"/>
    <property type="evidence" value="ECO:0007669"/>
    <property type="project" value="UniProtKB-KW"/>
</dbReference>
<evidence type="ECO:0000256" key="8">
    <source>
        <dbReference type="ARBA" id="ARBA00023212"/>
    </source>
</evidence>
<comment type="similarity">
    <text evidence="2">Belongs to the HAUS1 family.</text>
</comment>
<dbReference type="GO" id="GO:0070652">
    <property type="term" value="C:HAUS complex"/>
    <property type="evidence" value="ECO:0007669"/>
    <property type="project" value="InterPro"/>
</dbReference>
<keyword evidence="11" id="KW-1185">Reference proteome</keyword>
<keyword evidence="5" id="KW-0493">Microtubule</keyword>
<dbReference type="Proteomes" id="UP000472269">
    <property type="component" value="Unplaced"/>
</dbReference>
<evidence type="ECO:0000256" key="1">
    <source>
        <dbReference type="ARBA" id="ARBA00004186"/>
    </source>
</evidence>
<dbReference type="Ensembl" id="ENSACUT00000022772.1">
    <property type="protein sequence ID" value="ENSACUP00000021360.1"/>
    <property type="gene ID" value="ENSACUG00000014269.1"/>
</dbReference>
<accession>A0A663N8R2</accession>
<dbReference type="GO" id="GO:0007098">
    <property type="term" value="P:centrosome cycle"/>
    <property type="evidence" value="ECO:0007669"/>
    <property type="project" value="TreeGrafter"/>
</dbReference>
<proteinExistence type="inferred from homology"/>
<reference evidence="10" key="2">
    <citation type="submission" date="2025-09" db="UniProtKB">
        <authorList>
            <consortium name="Ensembl"/>
        </authorList>
    </citation>
    <scope>IDENTIFICATION</scope>
</reference>
<dbReference type="PANTHER" id="PTHR31570">
    <property type="entry name" value="HAUS AUGMIN-LIKE COMPLEX SUBUNIT 1"/>
    <property type="match status" value="1"/>
</dbReference>
<comment type="subcellular location">
    <subcellularLocation>
        <location evidence="1">Cytoplasm</location>
        <location evidence="1">Cytoskeleton</location>
        <location evidence="1">Spindle</location>
    </subcellularLocation>
</comment>
<evidence type="ECO:0000256" key="9">
    <source>
        <dbReference type="ARBA" id="ARBA00023306"/>
    </source>
</evidence>
<evidence type="ECO:0000313" key="11">
    <source>
        <dbReference type="Proteomes" id="UP000472269"/>
    </source>
</evidence>
<evidence type="ECO:0000256" key="3">
    <source>
        <dbReference type="ARBA" id="ARBA00022490"/>
    </source>
</evidence>
<dbReference type="GO" id="GO:0005819">
    <property type="term" value="C:spindle"/>
    <property type="evidence" value="ECO:0007669"/>
    <property type="project" value="UniProtKB-SubCell"/>
</dbReference>
<protein>
    <submittedName>
        <fullName evidence="10">Uncharacterized protein</fullName>
    </submittedName>
</protein>
<evidence type="ECO:0000256" key="4">
    <source>
        <dbReference type="ARBA" id="ARBA00022618"/>
    </source>
</evidence>
<keyword evidence="6" id="KW-0498">Mitosis</keyword>
<evidence type="ECO:0000313" key="10">
    <source>
        <dbReference type="Ensembl" id="ENSACUP00000021360.1"/>
    </source>
</evidence>
<dbReference type="PRINTS" id="PR02087">
    <property type="entry name" value="HAUSAUGMINL1"/>
</dbReference>
<name>A0A663N8R2_ATHCN</name>
<evidence type="ECO:0000256" key="2">
    <source>
        <dbReference type="ARBA" id="ARBA00005479"/>
    </source>
</evidence>
<keyword evidence="3" id="KW-0963">Cytoplasm</keyword>
<keyword evidence="8" id="KW-0206">Cytoskeleton</keyword>
<organism evidence="10 11">
    <name type="scientific">Athene cunicularia</name>
    <name type="common">Burrowing owl</name>
    <name type="synonym">Speotyto cunicularia</name>
    <dbReference type="NCBI Taxonomy" id="194338"/>
    <lineage>
        <taxon>Eukaryota</taxon>
        <taxon>Metazoa</taxon>
        <taxon>Chordata</taxon>
        <taxon>Craniata</taxon>
        <taxon>Vertebrata</taxon>
        <taxon>Euteleostomi</taxon>
        <taxon>Archelosauria</taxon>
        <taxon>Archosauria</taxon>
        <taxon>Dinosauria</taxon>
        <taxon>Saurischia</taxon>
        <taxon>Theropoda</taxon>
        <taxon>Coelurosauria</taxon>
        <taxon>Aves</taxon>
        <taxon>Neognathae</taxon>
        <taxon>Neoaves</taxon>
        <taxon>Telluraves</taxon>
        <taxon>Strigiformes</taxon>
        <taxon>Strigidae</taxon>
        <taxon>Athene</taxon>
    </lineage>
</organism>
<keyword evidence="9" id="KW-0131">Cell cycle</keyword>
<evidence type="ECO:0000256" key="6">
    <source>
        <dbReference type="ARBA" id="ARBA00022776"/>
    </source>
</evidence>
<reference evidence="10" key="1">
    <citation type="submission" date="2025-08" db="UniProtKB">
        <authorList>
            <consortium name="Ensembl"/>
        </authorList>
    </citation>
    <scope>IDENTIFICATION</scope>
</reference>
<dbReference type="GO" id="GO:0051301">
    <property type="term" value="P:cell division"/>
    <property type="evidence" value="ECO:0007669"/>
    <property type="project" value="UniProtKB-KW"/>
</dbReference>
<dbReference type="AlphaFoldDB" id="A0A663N8R2"/>
<dbReference type="GO" id="GO:0051225">
    <property type="term" value="P:spindle assembly"/>
    <property type="evidence" value="ECO:0007669"/>
    <property type="project" value="InterPro"/>
</dbReference>